<dbReference type="EMBL" id="JAGIZQ010000001">
    <property type="protein sequence ID" value="KAH6649407.1"/>
    <property type="molecule type" value="Genomic_DNA"/>
</dbReference>
<reference evidence="1 2" key="1">
    <citation type="journal article" date="2021" name="Nat. Commun.">
        <title>Genetic determinants of endophytism in the Arabidopsis root mycobiome.</title>
        <authorList>
            <person name="Mesny F."/>
            <person name="Miyauchi S."/>
            <person name="Thiergart T."/>
            <person name="Pickel B."/>
            <person name="Atanasova L."/>
            <person name="Karlsson M."/>
            <person name="Huettel B."/>
            <person name="Barry K.W."/>
            <person name="Haridas S."/>
            <person name="Chen C."/>
            <person name="Bauer D."/>
            <person name="Andreopoulos W."/>
            <person name="Pangilinan J."/>
            <person name="LaButti K."/>
            <person name="Riley R."/>
            <person name="Lipzen A."/>
            <person name="Clum A."/>
            <person name="Drula E."/>
            <person name="Henrissat B."/>
            <person name="Kohler A."/>
            <person name="Grigoriev I.V."/>
            <person name="Martin F.M."/>
            <person name="Hacquard S."/>
        </authorList>
    </citation>
    <scope>NUCLEOTIDE SEQUENCE [LARGE SCALE GENOMIC DNA]</scope>
    <source>
        <strain evidence="1 2">MPI-SDFR-AT-0079</strain>
    </source>
</reference>
<gene>
    <name evidence="1" type="ORF">F5144DRAFT_588129</name>
</gene>
<name>A0ACB7PKV1_9PEZI</name>
<keyword evidence="2" id="KW-1185">Reference proteome</keyword>
<sequence>MGWTGEGPSLFAFSAGMLGFATLAVALRFVCRGYILRVLGLSDLCMLLTLYDGRHTGSSSKWVVIHPSSTFGIAKPPHQLADECKLVVNLSVVLTKISVLLLFLDIFLTSWPRKATHVLIPLTSVFGICDAVTNIFACLPINSFWNLDRPDHRCISIGEAKSIADAVISFVLDVAIFCLPLPLIWPMTLPVCAASGVRIYLVMGGIGIPTGEASLPYWVATEINLAIVVACIPTLRLLVVKIWPRLLETTGDAKTSRDSPISQPEQER</sequence>
<evidence type="ECO:0000313" key="2">
    <source>
        <dbReference type="Proteomes" id="UP000724584"/>
    </source>
</evidence>
<evidence type="ECO:0000313" key="1">
    <source>
        <dbReference type="EMBL" id="KAH6649407.1"/>
    </source>
</evidence>
<proteinExistence type="predicted"/>
<accession>A0ACB7PKV1</accession>
<organism evidence="1 2">
    <name type="scientific">Chaetomium tenue</name>
    <dbReference type="NCBI Taxonomy" id="1854479"/>
    <lineage>
        <taxon>Eukaryota</taxon>
        <taxon>Fungi</taxon>
        <taxon>Dikarya</taxon>
        <taxon>Ascomycota</taxon>
        <taxon>Pezizomycotina</taxon>
        <taxon>Sordariomycetes</taxon>
        <taxon>Sordariomycetidae</taxon>
        <taxon>Sordariales</taxon>
        <taxon>Chaetomiaceae</taxon>
        <taxon>Chaetomium</taxon>
    </lineage>
</organism>
<comment type="caution">
    <text evidence="1">The sequence shown here is derived from an EMBL/GenBank/DDBJ whole genome shotgun (WGS) entry which is preliminary data.</text>
</comment>
<dbReference type="Proteomes" id="UP000724584">
    <property type="component" value="Unassembled WGS sequence"/>
</dbReference>
<protein>
    <submittedName>
        <fullName evidence="1">Uncharacterized protein</fullName>
    </submittedName>
</protein>